<reference evidence="2 3" key="1">
    <citation type="journal article" date="2015" name="Nature">
        <title>rRNA introns, odd ribosomes, and small enigmatic genomes across a large radiation of phyla.</title>
        <authorList>
            <person name="Brown C.T."/>
            <person name="Hug L.A."/>
            <person name="Thomas B.C."/>
            <person name="Sharon I."/>
            <person name="Castelle C.J."/>
            <person name="Singh A."/>
            <person name="Wilkins M.J."/>
            <person name="Williams K.H."/>
            <person name="Banfield J.F."/>
        </authorList>
    </citation>
    <scope>NUCLEOTIDE SEQUENCE [LARGE SCALE GENOMIC DNA]</scope>
</reference>
<dbReference type="Proteomes" id="UP000034661">
    <property type="component" value="Unassembled WGS sequence"/>
</dbReference>
<sequence>MGMAEHKGNQPPTPPGGDSGAERDQIWYGASNQPDQESAATPGALSAESKLPFEVQNAITESTSDLNKRPIVTEIRSIQEDPQGPQGFLHKGDVQSVGNARPERNAQSNPAYEKLMRRYLRMGIYNQITDEEGHVTGHLDLAAEPELRKTLRDAIAELAQKGLIRVIIPFVTEPQAGLAVEYNAQLVGTENIVAIESGTIHPDKQEKRRRAIAHVQDKGVEVYNQRDVVDRIPWRKLREIGALRSPEPHEGETSEQFHIRYEQEMDLPPEASKGLTLFAGVATLYAKDRNARIIRDQGGTAGSDFNPHDILEDDTIIMLHDSDIGNPWDYDATTHAVGFPVAFPPSQGQFRSAQMAFLGRGRNNEPIAGEVNVLANLGYTPIERKLGRALQPIIWHLTGERWFRWGDLKKKPFATGMGEETVDNFFMAGQTITEGSELRAQITAVEPKREYDPVTNEPEESLPDREFDMVYMLQIYYQAIARACAENDAYLHQWTIEDYARFNRTFGGRFVFNTVNGPLSDHSDPRQMVSAKAAKVKRLDQIIPPLALLDALDLLPINELVSIQPHESKPK</sequence>
<proteinExistence type="predicted"/>
<accession>A0A0G1UQ34</accession>
<gene>
    <name evidence="2" type="ORF">UY27_C0001G0035</name>
</gene>
<dbReference type="AlphaFoldDB" id="A0A0G1UQ34"/>
<protein>
    <submittedName>
        <fullName evidence="2">Uncharacterized protein</fullName>
    </submittedName>
</protein>
<evidence type="ECO:0000313" key="3">
    <source>
        <dbReference type="Proteomes" id="UP000034661"/>
    </source>
</evidence>
<feature type="compositionally biased region" description="Polar residues" evidence="1">
    <location>
        <begin position="30"/>
        <end position="39"/>
    </location>
</feature>
<name>A0A0G1UQ34_9BACT</name>
<evidence type="ECO:0000256" key="1">
    <source>
        <dbReference type="SAM" id="MobiDB-lite"/>
    </source>
</evidence>
<evidence type="ECO:0000313" key="2">
    <source>
        <dbReference type="EMBL" id="KKU96342.1"/>
    </source>
</evidence>
<comment type="caution">
    <text evidence="2">The sequence shown here is derived from an EMBL/GenBank/DDBJ whole genome shotgun (WGS) entry which is preliminary data.</text>
</comment>
<feature type="region of interest" description="Disordered" evidence="1">
    <location>
        <begin position="78"/>
        <end position="108"/>
    </location>
</feature>
<feature type="region of interest" description="Disordered" evidence="1">
    <location>
        <begin position="1"/>
        <end position="48"/>
    </location>
</feature>
<dbReference type="EMBL" id="LCPJ01000001">
    <property type="protein sequence ID" value="KKU96342.1"/>
    <property type="molecule type" value="Genomic_DNA"/>
</dbReference>
<organism evidence="2 3">
    <name type="scientific">Candidatus Gottesmanbacteria bacterium GW2011_GWA1_48_13</name>
    <dbReference type="NCBI Taxonomy" id="1618439"/>
    <lineage>
        <taxon>Bacteria</taxon>
        <taxon>Candidatus Gottesmaniibacteriota</taxon>
    </lineage>
</organism>